<dbReference type="Pfam" id="PF17667">
    <property type="entry name" value="Pkinase_fungal"/>
    <property type="match status" value="2"/>
</dbReference>
<dbReference type="Gene3D" id="1.10.510.10">
    <property type="entry name" value="Transferase(Phosphotransferase) domain 1"/>
    <property type="match status" value="1"/>
</dbReference>
<dbReference type="Proteomes" id="UP001437256">
    <property type="component" value="Unassembled WGS sequence"/>
</dbReference>
<dbReference type="InterPro" id="IPR008266">
    <property type="entry name" value="Tyr_kinase_AS"/>
</dbReference>
<dbReference type="PROSITE" id="PS00109">
    <property type="entry name" value="PROTEIN_KINASE_TYR"/>
    <property type="match status" value="1"/>
</dbReference>
<dbReference type="PANTHER" id="PTHR38248">
    <property type="entry name" value="FUNK1 6"/>
    <property type="match status" value="1"/>
</dbReference>
<dbReference type="InterPro" id="IPR040976">
    <property type="entry name" value="Pkinase_fungal"/>
</dbReference>
<organism evidence="2 3">
    <name type="scientific">Marasmius tenuissimus</name>
    <dbReference type="NCBI Taxonomy" id="585030"/>
    <lineage>
        <taxon>Eukaryota</taxon>
        <taxon>Fungi</taxon>
        <taxon>Dikarya</taxon>
        <taxon>Basidiomycota</taxon>
        <taxon>Agaricomycotina</taxon>
        <taxon>Agaricomycetes</taxon>
        <taxon>Agaricomycetidae</taxon>
        <taxon>Agaricales</taxon>
        <taxon>Marasmiineae</taxon>
        <taxon>Marasmiaceae</taxon>
        <taxon>Marasmius</taxon>
    </lineage>
</organism>
<protein>
    <recommendedName>
        <fullName evidence="1">Fungal-type protein kinase domain-containing protein</fullName>
    </recommendedName>
</protein>
<gene>
    <name evidence="2" type="ORF">AAF712_009464</name>
</gene>
<dbReference type="SUPFAM" id="SSF56112">
    <property type="entry name" value="Protein kinase-like (PK-like)"/>
    <property type="match status" value="1"/>
</dbReference>
<reference evidence="2 3" key="1">
    <citation type="submission" date="2024-05" db="EMBL/GenBank/DDBJ databases">
        <title>A draft genome resource for the thread blight pathogen Marasmius tenuissimus strain MS-2.</title>
        <authorList>
            <person name="Yulfo-Soto G.E."/>
            <person name="Baruah I.K."/>
            <person name="Amoako-Attah I."/>
            <person name="Bukari Y."/>
            <person name="Meinhardt L.W."/>
            <person name="Bailey B.A."/>
            <person name="Cohen S.P."/>
        </authorList>
    </citation>
    <scope>NUCLEOTIDE SEQUENCE [LARGE SCALE GENOMIC DNA]</scope>
    <source>
        <strain evidence="2 3">MS-2</strain>
    </source>
</reference>
<accession>A0ABR2ZR59</accession>
<evidence type="ECO:0000259" key="1">
    <source>
        <dbReference type="Pfam" id="PF17667"/>
    </source>
</evidence>
<comment type="caution">
    <text evidence="2">The sequence shown here is derived from an EMBL/GenBank/DDBJ whole genome shotgun (WGS) entry which is preliminary data.</text>
</comment>
<name>A0ABR2ZR59_9AGAR</name>
<dbReference type="InterPro" id="IPR011009">
    <property type="entry name" value="Kinase-like_dom_sf"/>
</dbReference>
<evidence type="ECO:0000313" key="2">
    <source>
        <dbReference type="EMBL" id="KAL0063607.1"/>
    </source>
</evidence>
<keyword evidence="3" id="KW-1185">Reference proteome</keyword>
<evidence type="ECO:0000313" key="3">
    <source>
        <dbReference type="Proteomes" id="UP001437256"/>
    </source>
</evidence>
<feature type="domain" description="Fungal-type protein kinase" evidence="1">
    <location>
        <begin position="165"/>
        <end position="353"/>
    </location>
</feature>
<dbReference type="EMBL" id="JBBXMP010000077">
    <property type="protein sequence ID" value="KAL0063607.1"/>
    <property type="molecule type" value="Genomic_DNA"/>
</dbReference>
<proteinExistence type="predicted"/>
<sequence length="661" mass="76538">MKEIAKEMEGCWTPPMDVRLFMDKFFPTNPSKSARPMPTFNTNTQKALKKAVTGTPALHIDKIHPAFNEDDFHELLIDNLSEYCPSFELRRTSQLYDTTSYADKPTLVKPSISAYHRSSSPPQDTPTVISRVDLFFSLSLNINTDRFTHDYSPFYPETDEELEMWHRTVVNAGAILATQYRTHCFSIQIVEEYARILRWDRGGVIVSQAFCLWQEPYLAEFLWRYDNASLEDRGYDTTVCYVDEDSPDSRDRRMVWTTRKALGFSNREPIAKFNVLDEESGQVETFYGAKMVFKSTKCPVGRCTRGFHVVDLQGKVVFLKDGWRSDTPDAFKEGAMYTKLRKAGVSHLPTILAAGDAGGPWQRTCTWGYRSEMSSSEMEPRRHHFVVIREIGKPLTEFSTEYELVAALRDVLEALQKAHEVARVLHCDISAGNILIYKGRGLLIDWDLCKDADAVPQNGCSGTWDFISARLLQATEPEKHLPEDDMESIYHLLCWIYLQFCRHELPNTEISRWMRDIYNERYFCSVICDDMGGDGKVTAFLERQFMTKSGFPDGPMRDLIFELEEVFAVGYENPPTNQQRVLFERLKEGFAGKPDVWKDTVWYRYTRRKEKLSGFQWMLDRLTVTAEELAKQPEYTQRPMYRKGIWEAFRPVVATVDGRRR</sequence>
<feature type="domain" description="Fungal-type protein kinase" evidence="1">
    <location>
        <begin position="374"/>
        <end position="496"/>
    </location>
</feature>
<dbReference type="PANTHER" id="PTHR38248:SF2">
    <property type="entry name" value="FUNK1 11"/>
    <property type="match status" value="1"/>
</dbReference>